<accession>A0AAD7CNW0</accession>
<organism evidence="2 3">
    <name type="scientific">Mycena rosella</name>
    <name type="common">Pink bonnet</name>
    <name type="synonym">Agaricus rosellus</name>
    <dbReference type="NCBI Taxonomy" id="1033263"/>
    <lineage>
        <taxon>Eukaryota</taxon>
        <taxon>Fungi</taxon>
        <taxon>Dikarya</taxon>
        <taxon>Basidiomycota</taxon>
        <taxon>Agaricomycotina</taxon>
        <taxon>Agaricomycetes</taxon>
        <taxon>Agaricomycetidae</taxon>
        <taxon>Agaricales</taxon>
        <taxon>Marasmiineae</taxon>
        <taxon>Mycenaceae</taxon>
        <taxon>Mycena</taxon>
    </lineage>
</organism>
<proteinExistence type="predicted"/>
<gene>
    <name evidence="2" type="ORF">B0H17DRAFT_1147561</name>
</gene>
<reference evidence="2" key="1">
    <citation type="submission" date="2023-03" db="EMBL/GenBank/DDBJ databases">
        <title>Massive genome expansion in bonnet fungi (Mycena s.s.) driven by repeated elements and novel gene families across ecological guilds.</title>
        <authorList>
            <consortium name="Lawrence Berkeley National Laboratory"/>
            <person name="Harder C.B."/>
            <person name="Miyauchi S."/>
            <person name="Viragh M."/>
            <person name="Kuo A."/>
            <person name="Thoen E."/>
            <person name="Andreopoulos B."/>
            <person name="Lu D."/>
            <person name="Skrede I."/>
            <person name="Drula E."/>
            <person name="Henrissat B."/>
            <person name="Morin E."/>
            <person name="Kohler A."/>
            <person name="Barry K."/>
            <person name="LaButti K."/>
            <person name="Morin E."/>
            <person name="Salamov A."/>
            <person name="Lipzen A."/>
            <person name="Mereny Z."/>
            <person name="Hegedus B."/>
            <person name="Baldrian P."/>
            <person name="Stursova M."/>
            <person name="Weitz H."/>
            <person name="Taylor A."/>
            <person name="Grigoriev I.V."/>
            <person name="Nagy L.G."/>
            <person name="Martin F."/>
            <person name="Kauserud H."/>
        </authorList>
    </citation>
    <scope>NUCLEOTIDE SEQUENCE</scope>
    <source>
        <strain evidence="2">CBHHK067</strain>
    </source>
</reference>
<dbReference type="AlphaFoldDB" id="A0AAD7CNW0"/>
<evidence type="ECO:0000313" key="2">
    <source>
        <dbReference type="EMBL" id="KAJ7651844.1"/>
    </source>
</evidence>
<protein>
    <submittedName>
        <fullName evidence="2">Uncharacterized protein</fullName>
    </submittedName>
</protein>
<dbReference type="EMBL" id="JARKIE010000356">
    <property type="protein sequence ID" value="KAJ7651844.1"/>
    <property type="molecule type" value="Genomic_DNA"/>
</dbReference>
<keyword evidence="3" id="KW-1185">Reference proteome</keyword>
<comment type="caution">
    <text evidence="2">The sequence shown here is derived from an EMBL/GenBank/DDBJ whole genome shotgun (WGS) entry which is preliminary data.</text>
</comment>
<feature type="region of interest" description="Disordered" evidence="1">
    <location>
        <begin position="71"/>
        <end position="103"/>
    </location>
</feature>
<dbReference type="Proteomes" id="UP001221757">
    <property type="component" value="Unassembled WGS sequence"/>
</dbReference>
<feature type="compositionally biased region" description="Polar residues" evidence="1">
    <location>
        <begin position="82"/>
        <end position="101"/>
    </location>
</feature>
<sequence>MCPTASTVAKVSPLALRVKPARPFENSSPTAHGCNGCAPNSAWPFHSSARVQRSLPTQLQIQFARAGRQCSPVWGGTRPSGPGTQTEKSWGTEGSTPSASRTAGRERYAQMWLPVPNQTTKWGKERTEHMWLQDNLDHPSSFPQCKAARCRMGCALCISVSSIESGRCRTVDCVEYVHAGCFEALLTPRDLKARQKIGRGGMESGEAGQWINSRTICFIRMHDLENMTCLNFVEIVTTQNLRDSEHGRNGRRRSLHVEDRRYLVVKDSWVSTWEELERKMETRTNHNGREVNRSVDIIECCEVRTPYDGFAVIGVGKADPDGLVDEDVRFRYSGASSAPSFMKRPRLELPPGTRLRFDVMLTSVRPENYIIRVGVIPALKKMEEDVSRLDIDVCCIRPEGDLT</sequence>
<name>A0AAD7CNW0_MYCRO</name>
<evidence type="ECO:0000313" key="3">
    <source>
        <dbReference type="Proteomes" id="UP001221757"/>
    </source>
</evidence>
<evidence type="ECO:0000256" key="1">
    <source>
        <dbReference type="SAM" id="MobiDB-lite"/>
    </source>
</evidence>